<sequence>MYLWGLFWVICTQCGTADALFDWLKKETPTPVPPPAQAALNTAPTDPPPFEMRVVEEKFLAEGNLMQLSPLDSCHLQVISQLRSTCDGLSEESLAKLGVVLFNCQAEVEGRRTYPCTDEMSIKECTSDMDSDTWTAYHIVSNRARSVCYATRQQHFRRRAELTVNALISTATSQLDAMEDLKEGQRELRDMTAASLDKLIEGHSVLHVQQGALQDGQEQLDSSISANLQRLAQEKALISSGQELVAQLIQGISQRMENVSEQLKTQGSDVQDGHQAILDDLSEVRGRAQDIYSKIQDNMVGFLRQQNDTARFYSELMGKLERMNGTLGYLLVYLDNMQGRLEDRLHIIQRYLGWAGLTIHSVWTFVMHAGYFLLSAVLLSFLQCPTFSRLSVLVTVPLNAVAEVNHQPAFDLCSLTFLLFALSLGRWFVLQLLWALSRIKGVVGDPSPLGLCGPPGKVIEEDVLVPEHQSPQSSTPKWDYLENDTGLEIDGQVSFMAGDPSMLALPPLQPPWRSRFGGPSLATTTHSTPVAKNRPSLSGAVLENIAQRNLAGVLDTVDHSCNSSMNHSVGSNGSISGRPRCGGTTKLGLPCKKRAALGQDFCRIHETGHTSYN</sequence>
<dbReference type="GO" id="GO:0007344">
    <property type="term" value="P:pronuclear fusion"/>
    <property type="evidence" value="ECO:0007669"/>
    <property type="project" value="Ensembl"/>
</dbReference>
<gene>
    <name evidence="3" type="primary">bmb</name>
</gene>
<dbReference type="KEGG" id="char:105900737"/>
<dbReference type="RefSeq" id="XP_012683546.2">
    <property type="nucleotide sequence ID" value="XM_012828092.2"/>
</dbReference>
<name>A0A6P3VX46_CLUHA</name>
<evidence type="ECO:0000313" key="2">
    <source>
        <dbReference type="Proteomes" id="UP000515152"/>
    </source>
</evidence>
<evidence type="ECO:0000256" key="1">
    <source>
        <dbReference type="SAM" id="SignalP"/>
    </source>
</evidence>
<organism evidence="2 3">
    <name type="scientific">Clupea harengus</name>
    <name type="common">Atlantic herring</name>
    <dbReference type="NCBI Taxonomy" id="7950"/>
    <lineage>
        <taxon>Eukaryota</taxon>
        <taxon>Metazoa</taxon>
        <taxon>Chordata</taxon>
        <taxon>Craniata</taxon>
        <taxon>Vertebrata</taxon>
        <taxon>Euteleostomi</taxon>
        <taxon>Actinopterygii</taxon>
        <taxon>Neopterygii</taxon>
        <taxon>Teleostei</taxon>
        <taxon>Clupei</taxon>
        <taxon>Clupeiformes</taxon>
        <taxon>Clupeoidei</taxon>
        <taxon>Clupeidae</taxon>
        <taxon>Clupea</taxon>
    </lineage>
</organism>
<dbReference type="PANTHER" id="PTHR33538:SF1">
    <property type="entry name" value="PROTEIN BRAMBLEBERRY"/>
    <property type="match status" value="1"/>
</dbReference>
<dbReference type="CTD" id="559540"/>
<accession>A0A6P3VX46</accession>
<dbReference type="InterPro" id="IPR040346">
    <property type="entry name" value="GEX1/Brambleberry"/>
</dbReference>
<keyword evidence="2" id="KW-1185">Reference proteome</keyword>
<reference evidence="3" key="1">
    <citation type="submission" date="2025-08" db="UniProtKB">
        <authorList>
            <consortium name="RefSeq"/>
        </authorList>
    </citation>
    <scope>IDENTIFICATION</scope>
</reference>
<dbReference type="OrthoDB" id="5978806at2759"/>
<dbReference type="Proteomes" id="UP000515152">
    <property type="component" value="Chromosome 3"/>
</dbReference>
<keyword evidence="1" id="KW-0732">Signal</keyword>
<feature type="signal peptide" evidence="1">
    <location>
        <begin position="1"/>
        <end position="19"/>
    </location>
</feature>
<dbReference type="GeneID" id="105900737"/>
<dbReference type="AlphaFoldDB" id="A0A6P3VX46"/>
<feature type="chain" id="PRO_5027991186" evidence="1">
    <location>
        <begin position="20"/>
        <end position="613"/>
    </location>
</feature>
<proteinExistence type="predicted"/>
<protein>
    <submittedName>
        <fullName evidence="3">Protein brambleberry</fullName>
    </submittedName>
</protein>
<evidence type="ECO:0000313" key="3">
    <source>
        <dbReference type="RefSeq" id="XP_012683546.2"/>
    </source>
</evidence>
<dbReference type="PANTHER" id="PTHR33538">
    <property type="entry name" value="PROTEIN GAMETE EXPRESSED 1"/>
    <property type="match status" value="1"/>
</dbReference>
<dbReference type="GO" id="GO:0061472">
    <property type="term" value="P:karyomere membrane fusion"/>
    <property type="evidence" value="ECO:0007669"/>
    <property type="project" value="Ensembl"/>
</dbReference>